<dbReference type="Pfam" id="PF01433">
    <property type="entry name" value="Peptidase_M1"/>
    <property type="match status" value="1"/>
</dbReference>
<proteinExistence type="predicted"/>
<dbReference type="EMBL" id="JAJNDB010000001">
    <property type="protein sequence ID" value="MCD2192024.1"/>
    <property type="molecule type" value="Genomic_DNA"/>
</dbReference>
<evidence type="ECO:0000313" key="3">
    <source>
        <dbReference type="Proteomes" id="UP001199469"/>
    </source>
</evidence>
<dbReference type="PANTHER" id="PTHR45726">
    <property type="entry name" value="LEUKOTRIENE A-4 HYDROLASE"/>
    <property type="match status" value="1"/>
</dbReference>
<dbReference type="Proteomes" id="UP001199469">
    <property type="component" value="Unassembled WGS sequence"/>
</dbReference>
<dbReference type="PANTHER" id="PTHR45726:SF3">
    <property type="entry name" value="LEUKOTRIENE A-4 HYDROLASE"/>
    <property type="match status" value="1"/>
</dbReference>
<protein>
    <recommendedName>
        <fullName evidence="1">Peptidase M1 membrane alanine aminopeptidase domain-containing protein</fullName>
    </recommendedName>
</protein>
<dbReference type="InterPro" id="IPR014782">
    <property type="entry name" value="Peptidase_M1_dom"/>
</dbReference>
<evidence type="ECO:0000259" key="1">
    <source>
        <dbReference type="Pfam" id="PF01433"/>
    </source>
</evidence>
<organism evidence="2 3">
    <name type="scientific">Actinomycetospora endophytica</name>
    <dbReference type="NCBI Taxonomy" id="2291215"/>
    <lineage>
        <taxon>Bacteria</taxon>
        <taxon>Bacillati</taxon>
        <taxon>Actinomycetota</taxon>
        <taxon>Actinomycetes</taxon>
        <taxon>Pseudonocardiales</taxon>
        <taxon>Pseudonocardiaceae</taxon>
        <taxon>Actinomycetospora</taxon>
    </lineage>
</organism>
<dbReference type="Gene3D" id="1.10.390.10">
    <property type="entry name" value="Neutral Protease Domain 2"/>
    <property type="match status" value="1"/>
</dbReference>
<evidence type="ECO:0000313" key="2">
    <source>
        <dbReference type="EMBL" id="MCD2192024.1"/>
    </source>
</evidence>
<accession>A0ABS8P4N6</accession>
<dbReference type="InterPro" id="IPR027268">
    <property type="entry name" value="Peptidase_M4/M1_CTD_sf"/>
</dbReference>
<dbReference type="InterPro" id="IPR034015">
    <property type="entry name" value="M1_LTA4H"/>
</dbReference>
<sequence>MALIGLVAVLILLGACAVIPRSAPAPPAVAPWPQRPSVDLAFDLAPDLRTATGRETVQFAPDLPVCELVFRAWPNMPNAAVQGNSLEITGAGVQGRPTVPVVRPGGAPSGAPGTLIELPLPACVAAGQTVRAELGFTLRLGSNADERLGTSPATGTAWFGSGFPLLAWVRGQGWARDDAVGIASETATSEDFQLDALHVIAPDGAAVSGTGRADAPAPGPRPGTTTHVFRADAVRDVSVAVGAYRVLERDVAGTRLHLFTPSSGTRTDPEQWAGQIDGALGRLEKLVGPFPYPDLWVAIAPSLSSGIEYPGALQFGDLRSDALPELVPHELAHQWFYGLVGNDQARDPWLDEGFATYAQAVVDNTPGEYRTADVPTALRGKLGDPMATWSDRGAAAYYSGVYVQGAAALLAARKRVGAGPFDAAVRAYVAGNAHRVATPADVARAFAGLPGAKDLLTRAGAFSPPG</sequence>
<comment type="caution">
    <text evidence="2">The sequence shown here is derived from an EMBL/GenBank/DDBJ whole genome shotgun (WGS) entry which is preliminary data.</text>
</comment>
<keyword evidence="3" id="KW-1185">Reference proteome</keyword>
<gene>
    <name evidence="2" type="ORF">LQ327_01290</name>
</gene>
<dbReference type="SUPFAM" id="SSF55486">
    <property type="entry name" value="Metalloproteases ('zincins'), catalytic domain"/>
    <property type="match status" value="1"/>
</dbReference>
<dbReference type="RefSeq" id="WP_230729715.1">
    <property type="nucleotide sequence ID" value="NZ_JAJNDB010000001.1"/>
</dbReference>
<feature type="domain" description="Peptidase M1 membrane alanine aminopeptidase" evidence="1">
    <location>
        <begin position="324"/>
        <end position="446"/>
    </location>
</feature>
<reference evidence="2 3" key="1">
    <citation type="submission" date="2021-11" db="EMBL/GenBank/DDBJ databases">
        <title>Draft genome sequence of Actinomycetospora sp. SF1 isolated from the rhizosphere soil.</title>
        <authorList>
            <person name="Duangmal K."/>
            <person name="Chantavorakit T."/>
        </authorList>
    </citation>
    <scope>NUCLEOTIDE SEQUENCE [LARGE SCALE GENOMIC DNA]</scope>
    <source>
        <strain evidence="2 3">TBRC 5722</strain>
    </source>
</reference>
<name>A0ABS8P4N6_9PSEU</name>